<dbReference type="Proteomes" id="UP000295163">
    <property type="component" value="Unassembled WGS sequence"/>
</dbReference>
<organism evidence="1 2">
    <name type="scientific">Kocuria rosea</name>
    <name type="common">Deinococcus erythromyxa</name>
    <name type="synonym">Micrococcus rubens</name>
    <dbReference type="NCBI Taxonomy" id="1275"/>
    <lineage>
        <taxon>Bacteria</taxon>
        <taxon>Bacillati</taxon>
        <taxon>Actinomycetota</taxon>
        <taxon>Actinomycetes</taxon>
        <taxon>Micrococcales</taxon>
        <taxon>Micrococcaceae</taxon>
        <taxon>Kocuria</taxon>
    </lineage>
</organism>
<reference evidence="1 2" key="1">
    <citation type="submission" date="2019-03" db="EMBL/GenBank/DDBJ databases">
        <title>Genome Sequencing and Assembly of Various Microbes Isolated from Partially Reclaimed Soil and Acid Mine Drainage (AMD) Site.</title>
        <authorList>
            <person name="Steinbock B."/>
            <person name="Bechtold R."/>
            <person name="Sevigny J.L."/>
            <person name="Thomas D."/>
            <person name="Cuthill L.R."/>
            <person name="Aveiro Johannsen E.J."/>
            <person name="Thomas K."/>
            <person name="Ghosh A."/>
        </authorList>
    </citation>
    <scope>NUCLEOTIDE SEQUENCE [LARGE SCALE GENOMIC DNA]</scope>
    <source>
        <strain evidence="1 2">S-A3</strain>
    </source>
</reference>
<name>A0A2V1MFQ6_KOCRO</name>
<evidence type="ECO:0000313" key="1">
    <source>
        <dbReference type="EMBL" id="TDL44560.1"/>
    </source>
</evidence>
<sequence length="102" mass="10433">MPSLISRVSPSALYWFGVGCLLFTVLAFVVAFLGGNSAGPETSMAFFVIGFVAAAVGATVTAVVALAGAIGFASDRVRFLVLLGLSVLCHPLLWLALLASVS</sequence>
<accession>A0A2V1MFQ6</accession>
<dbReference type="RefSeq" id="WP_017835045.1">
    <property type="nucleotide sequence ID" value="NZ_CP035103.1"/>
</dbReference>
<dbReference type="PROSITE" id="PS51257">
    <property type="entry name" value="PROKAR_LIPOPROTEIN"/>
    <property type="match status" value="1"/>
</dbReference>
<comment type="caution">
    <text evidence="1">The sequence shown here is derived from an EMBL/GenBank/DDBJ whole genome shotgun (WGS) entry which is preliminary data.</text>
</comment>
<evidence type="ECO:0000313" key="2">
    <source>
        <dbReference type="Proteomes" id="UP000295163"/>
    </source>
</evidence>
<dbReference type="EMBL" id="SMZT01000002">
    <property type="protein sequence ID" value="TDL44560.1"/>
    <property type="molecule type" value="Genomic_DNA"/>
</dbReference>
<gene>
    <name evidence="1" type="ORF">E2R59_05655</name>
</gene>
<dbReference type="AlphaFoldDB" id="A0A2V1MFQ6"/>
<dbReference type="GeneID" id="64346891"/>
<protein>
    <submittedName>
        <fullName evidence="1">Uncharacterized protein</fullName>
    </submittedName>
</protein>
<proteinExistence type="predicted"/>